<organism evidence="8 9">
    <name type="scientific">Candidatus Woesebacteria bacterium GW2011_GWB1_39_10</name>
    <dbReference type="NCBI Taxonomy" id="1618572"/>
    <lineage>
        <taxon>Bacteria</taxon>
        <taxon>Candidatus Woeseibacteriota</taxon>
    </lineage>
</organism>
<dbReference type="InterPro" id="IPR001525">
    <property type="entry name" value="C5_MeTfrase"/>
</dbReference>
<dbReference type="Proteomes" id="UP000034774">
    <property type="component" value="Unassembled WGS sequence"/>
</dbReference>
<dbReference type="PROSITE" id="PS51679">
    <property type="entry name" value="SAM_MT_C5"/>
    <property type="match status" value="1"/>
</dbReference>
<feature type="active site" evidence="5">
    <location>
        <position position="83"/>
    </location>
</feature>
<dbReference type="InterPro" id="IPR018117">
    <property type="entry name" value="C5_DNA_meth_AS"/>
</dbReference>
<evidence type="ECO:0000256" key="7">
    <source>
        <dbReference type="RuleBase" id="RU000417"/>
    </source>
</evidence>
<dbReference type="PRINTS" id="PR00105">
    <property type="entry name" value="C5METTRFRASE"/>
</dbReference>
<dbReference type="Gene3D" id="3.90.120.10">
    <property type="entry name" value="DNA Methylase, subunit A, domain 2"/>
    <property type="match status" value="1"/>
</dbReference>
<evidence type="ECO:0000313" key="8">
    <source>
        <dbReference type="EMBL" id="KKQ92227.1"/>
    </source>
</evidence>
<gene>
    <name evidence="8" type="ORF">UT17_C0003G0250</name>
</gene>
<dbReference type="InterPro" id="IPR029063">
    <property type="entry name" value="SAM-dependent_MTases_sf"/>
</dbReference>
<proteinExistence type="inferred from homology"/>
<keyword evidence="3 5" id="KW-0949">S-adenosyl-L-methionine</keyword>
<comment type="caution">
    <text evidence="8">The sequence shown here is derived from an EMBL/GenBank/DDBJ whole genome shotgun (WGS) entry which is preliminary data.</text>
</comment>
<evidence type="ECO:0000256" key="5">
    <source>
        <dbReference type="PROSITE-ProRule" id="PRU01016"/>
    </source>
</evidence>
<comment type="catalytic activity">
    <reaction evidence="7">
        <text>a 2'-deoxycytidine in DNA + S-adenosyl-L-methionine = a 5-methyl-2'-deoxycytidine in DNA + S-adenosyl-L-homocysteine + H(+)</text>
        <dbReference type="Rhea" id="RHEA:13681"/>
        <dbReference type="Rhea" id="RHEA-COMP:11369"/>
        <dbReference type="Rhea" id="RHEA-COMP:11370"/>
        <dbReference type="ChEBI" id="CHEBI:15378"/>
        <dbReference type="ChEBI" id="CHEBI:57856"/>
        <dbReference type="ChEBI" id="CHEBI:59789"/>
        <dbReference type="ChEBI" id="CHEBI:85452"/>
        <dbReference type="ChEBI" id="CHEBI:85454"/>
        <dbReference type="EC" id="2.1.1.37"/>
    </reaction>
</comment>
<dbReference type="Gene3D" id="3.40.50.150">
    <property type="entry name" value="Vaccinia Virus protein VP39"/>
    <property type="match status" value="1"/>
</dbReference>
<dbReference type="PANTHER" id="PTHR10629">
    <property type="entry name" value="CYTOSINE-SPECIFIC METHYLTRANSFERASE"/>
    <property type="match status" value="1"/>
</dbReference>
<dbReference type="PROSITE" id="PS00094">
    <property type="entry name" value="C5_MTASE_1"/>
    <property type="match status" value="1"/>
</dbReference>
<evidence type="ECO:0000256" key="6">
    <source>
        <dbReference type="RuleBase" id="RU000416"/>
    </source>
</evidence>
<dbReference type="GO" id="GO:0044027">
    <property type="term" value="P:negative regulation of gene expression via chromosomal CpG island methylation"/>
    <property type="evidence" value="ECO:0007669"/>
    <property type="project" value="TreeGrafter"/>
</dbReference>
<accession>A0A0G0LMF9</accession>
<dbReference type="GO" id="GO:0003886">
    <property type="term" value="F:DNA (cytosine-5-)-methyltransferase activity"/>
    <property type="evidence" value="ECO:0007669"/>
    <property type="project" value="UniProtKB-EC"/>
</dbReference>
<dbReference type="Pfam" id="PF00145">
    <property type="entry name" value="DNA_methylase"/>
    <property type="match status" value="1"/>
</dbReference>
<keyword evidence="1 5" id="KW-0489">Methyltransferase</keyword>
<keyword evidence="2 5" id="KW-0808">Transferase</keyword>
<dbReference type="AlphaFoldDB" id="A0A0G0LMF9"/>
<dbReference type="GO" id="GO:0032259">
    <property type="term" value="P:methylation"/>
    <property type="evidence" value="ECO:0007669"/>
    <property type="project" value="UniProtKB-KW"/>
</dbReference>
<evidence type="ECO:0000256" key="2">
    <source>
        <dbReference type="ARBA" id="ARBA00022679"/>
    </source>
</evidence>
<evidence type="ECO:0000256" key="3">
    <source>
        <dbReference type="ARBA" id="ARBA00022691"/>
    </source>
</evidence>
<dbReference type="GO" id="GO:0003677">
    <property type="term" value="F:DNA binding"/>
    <property type="evidence" value="ECO:0007669"/>
    <property type="project" value="TreeGrafter"/>
</dbReference>
<name>A0A0G0LMF9_9BACT</name>
<sequence>MGNLTAIDLFSGCGGSARGFEDAGFTTLAAIDNDYWSTQTYKRNHPKTVLLNEDIRYVSGKDLLKKVGLKKGQLSVLLACPPCQGFSSARSNVSSFDPRNELVFEFVRLAKEMLPKMIAMENVPGLSRGKGKSIFLEAESQLNKIGYKTVHSVLNASDYGVPQNRKRVILLGSRLKNIRLKLPLPTHGKNGVGPKITIRETISDLPRIANGAKDKTDQMHVSANLSEINLRRIKVTPHNGGGWKDWPDELKLVCHKNGNGGHGDVYGRMRWDEPSPTMTGGCTAISKGRFGHPEQDRAISLREAARIQSFPDSYVFEGSFTSIASQIGNAVPPLLAKAIAESVREMLSEEKQMKRIYGRVLTTG</sequence>
<evidence type="ECO:0000313" key="9">
    <source>
        <dbReference type="Proteomes" id="UP000034774"/>
    </source>
</evidence>
<dbReference type="GO" id="GO:0009307">
    <property type="term" value="P:DNA restriction-modification system"/>
    <property type="evidence" value="ECO:0007669"/>
    <property type="project" value="UniProtKB-KW"/>
</dbReference>
<evidence type="ECO:0000256" key="1">
    <source>
        <dbReference type="ARBA" id="ARBA00022603"/>
    </source>
</evidence>
<evidence type="ECO:0000256" key="4">
    <source>
        <dbReference type="ARBA" id="ARBA00022747"/>
    </source>
</evidence>
<dbReference type="PATRIC" id="fig|1618572.3.peg.689"/>
<dbReference type="EMBL" id="LBVU01000003">
    <property type="protein sequence ID" value="KKQ92227.1"/>
    <property type="molecule type" value="Genomic_DNA"/>
</dbReference>
<dbReference type="EC" id="2.1.1.37" evidence="7"/>
<dbReference type="SUPFAM" id="SSF53335">
    <property type="entry name" value="S-adenosyl-L-methionine-dependent methyltransferases"/>
    <property type="match status" value="1"/>
</dbReference>
<dbReference type="NCBIfam" id="TIGR00675">
    <property type="entry name" value="dcm"/>
    <property type="match status" value="1"/>
</dbReference>
<reference evidence="8 9" key="1">
    <citation type="journal article" date="2015" name="Nature">
        <title>rRNA introns, odd ribosomes, and small enigmatic genomes across a large radiation of phyla.</title>
        <authorList>
            <person name="Brown C.T."/>
            <person name="Hug L.A."/>
            <person name="Thomas B.C."/>
            <person name="Sharon I."/>
            <person name="Castelle C.J."/>
            <person name="Singh A."/>
            <person name="Wilkins M.J."/>
            <person name="Williams K.H."/>
            <person name="Banfield J.F."/>
        </authorList>
    </citation>
    <scope>NUCLEOTIDE SEQUENCE [LARGE SCALE GENOMIC DNA]</scope>
</reference>
<protein>
    <recommendedName>
        <fullName evidence="7">Cytosine-specific methyltransferase</fullName>
        <ecNumber evidence="7">2.1.1.37</ecNumber>
    </recommendedName>
</protein>
<keyword evidence="4" id="KW-0680">Restriction system</keyword>
<dbReference type="PANTHER" id="PTHR10629:SF52">
    <property type="entry name" value="DNA (CYTOSINE-5)-METHYLTRANSFERASE 1"/>
    <property type="match status" value="1"/>
</dbReference>
<dbReference type="InterPro" id="IPR050390">
    <property type="entry name" value="C5-Methyltransferase"/>
</dbReference>
<dbReference type="STRING" id="1618572.UT17_C0003G0250"/>
<comment type="similarity">
    <text evidence="5 6">Belongs to the class I-like SAM-binding methyltransferase superfamily. C5-methyltransferase family.</text>
</comment>